<evidence type="ECO:0000256" key="5">
    <source>
        <dbReference type="ARBA" id="ARBA00037941"/>
    </source>
</evidence>
<evidence type="ECO:0000256" key="4">
    <source>
        <dbReference type="ARBA" id="ARBA00023002"/>
    </source>
</evidence>
<dbReference type="Gene3D" id="3.30.9.10">
    <property type="entry name" value="D-Amino Acid Oxidase, subunit A, domain 2"/>
    <property type="match status" value="1"/>
</dbReference>
<organism evidence="7 8">
    <name type="scientific">Deinococcus peraridilitoris (strain DSM 19664 / LMG 22246 / CIP 109416 / KR-200)</name>
    <dbReference type="NCBI Taxonomy" id="937777"/>
    <lineage>
        <taxon>Bacteria</taxon>
        <taxon>Thermotogati</taxon>
        <taxon>Deinococcota</taxon>
        <taxon>Deinococci</taxon>
        <taxon>Deinococcales</taxon>
        <taxon>Deinococcaceae</taxon>
        <taxon>Deinococcus</taxon>
    </lineage>
</organism>
<dbReference type="SUPFAM" id="SSF51905">
    <property type="entry name" value="FAD/NAD(P)-binding domain"/>
    <property type="match status" value="1"/>
</dbReference>
<keyword evidence="2" id="KW-0285">Flavoprotein</keyword>
<protein>
    <submittedName>
        <fullName evidence="7">Putative dehydrogenase</fullName>
    </submittedName>
</protein>
<keyword evidence="8" id="KW-1185">Reference proteome</keyword>
<dbReference type="InterPro" id="IPR036188">
    <property type="entry name" value="FAD/NAD-bd_sf"/>
</dbReference>
<dbReference type="GO" id="GO:0005737">
    <property type="term" value="C:cytoplasm"/>
    <property type="evidence" value="ECO:0007669"/>
    <property type="project" value="TreeGrafter"/>
</dbReference>
<evidence type="ECO:0000256" key="2">
    <source>
        <dbReference type="ARBA" id="ARBA00022630"/>
    </source>
</evidence>
<gene>
    <name evidence="7" type="ordered locus">Deipe_3233</name>
</gene>
<dbReference type="GO" id="GO:0047545">
    <property type="term" value="F:(S)-2-hydroxyglutarate dehydrogenase activity"/>
    <property type="evidence" value="ECO:0007669"/>
    <property type="project" value="TreeGrafter"/>
</dbReference>
<dbReference type="AlphaFoldDB" id="L0A4B4"/>
<keyword evidence="3" id="KW-0274">FAD</keyword>
<dbReference type="eggNOG" id="COG0579">
    <property type="taxonomic scope" value="Bacteria"/>
</dbReference>
<dbReference type="Pfam" id="PF01266">
    <property type="entry name" value="DAO"/>
    <property type="match status" value="1"/>
</dbReference>
<proteinExistence type="inferred from homology"/>
<evidence type="ECO:0000313" key="7">
    <source>
        <dbReference type="EMBL" id="AFZ68676.1"/>
    </source>
</evidence>
<dbReference type="PANTHER" id="PTHR43104:SF2">
    <property type="entry name" value="L-2-HYDROXYGLUTARATE DEHYDROGENASE, MITOCHONDRIAL"/>
    <property type="match status" value="1"/>
</dbReference>
<dbReference type="STRING" id="937777.Deipe_3233"/>
<dbReference type="EMBL" id="CP003382">
    <property type="protein sequence ID" value="AFZ68676.1"/>
    <property type="molecule type" value="Genomic_DNA"/>
</dbReference>
<comment type="cofactor">
    <cofactor evidence="1">
        <name>FAD</name>
        <dbReference type="ChEBI" id="CHEBI:57692"/>
    </cofactor>
</comment>
<sequence length="413" mass="45080">MLMEDVQVAIVGAGLVGLATARAIVRRYPNHRVVVLDKEAEVATHQSGHNSGVIHAGLYYQPGSLRARLCLKGRLMLEQYCEQHGVHYERCGKVVVATDESERERLLNLAHRALQNGIHVRPLGPGELREYEPHASGVAALHSPETGIADYKGLARSLRDELVKSGARIVTGARLTGLSRRADEQVLHTTAGDVRARWVITCAGLYADEVARTCGVDPQVRIVPFRGEYYDLKPERQSLVRNLIYPVPDPRFPFLGVHLTRMVGGGVEAGPNAVLAFAREGYKRHNVNVGELANTLRYPGFWRLAARYPTVGAYEMYRSLVKNEFTRSLQRLVPEITSADLVPGGSGVRAQALDPNGRILDDFAIHESAKALHVLNAPSPAATACLAIGEHLSQLAAHNFSWQSPAAPVGLSS</sequence>
<dbReference type="HOGENOM" id="CLU_024775_0_1_0"/>
<evidence type="ECO:0000313" key="8">
    <source>
        <dbReference type="Proteomes" id="UP000010467"/>
    </source>
</evidence>
<dbReference type="KEGG" id="dpd:Deipe_3233"/>
<dbReference type="PATRIC" id="fig|937777.3.peg.3249"/>
<comment type="similarity">
    <text evidence="5">Belongs to the L2HGDH family.</text>
</comment>
<keyword evidence="4" id="KW-0560">Oxidoreductase</keyword>
<feature type="domain" description="FAD dependent oxidoreductase" evidence="6">
    <location>
        <begin position="8"/>
        <end position="395"/>
    </location>
</feature>
<accession>L0A4B4</accession>
<dbReference type="InterPro" id="IPR006076">
    <property type="entry name" value="FAD-dep_OxRdtase"/>
</dbReference>
<evidence type="ECO:0000259" key="6">
    <source>
        <dbReference type="Pfam" id="PF01266"/>
    </source>
</evidence>
<evidence type="ECO:0000256" key="1">
    <source>
        <dbReference type="ARBA" id="ARBA00001974"/>
    </source>
</evidence>
<dbReference type="Proteomes" id="UP000010467">
    <property type="component" value="Chromosome"/>
</dbReference>
<evidence type="ECO:0000256" key="3">
    <source>
        <dbReference type="ARBA" id="ARBA00022827"/>
    </source>
</evidence>
<name>L0A4B4_DEIPD</name>
<dbReference type="NCBIfam" id="NF008726">
    <property type="entry name" value="PRK11728.1"/>
    <property type="match status" value="1"/>
</dbReference>
<reference evidence="8" key="1">
    <citation type="submission" date="2012-03" db="EMBL/GenBank/DDBJ databases">
        <title>Complete sequence of chromosome of Deinococcus peraridilitoris DSM 19664.</title>
        <authorList>
            <person name="Lucas S."/>
            <person name="Copeland A."/>
            <person name="Lapidus A."/>
            <person name="Glavina del Rio T."/>
            <person name="Dalin E."/>
            <person name="Tice H."/>
            <person name="Bruce D."/>
            <person name="Goodwin L."/>
            <person name="Pitluck S."/>
            <person name="Peters L."/>
            <person name="Mikhailova N."/>
            <person name="Lu M."/>
            <person name="Kyrpides N."/>
            <person name="Mavromatis K."/>
            <person name="Ivanova N."/>
            <person name="Brettin T."/>
            <person name="Detter J.C."/>
            <person name="Han C."/>
            <person name="Larimer F."/>
            <person name="Land M."/>
            <person name="Hauser L."/>
            <person name="Markowitz V."/>
            <person name="Cheng J.-F."/>
            <person name="Hugenholtz P."/>
            <person name="Woyke T."/>
            <person name="Wu D."/>
            <person name="Pukall R."/>
            <person name="Steenblock K."/>
            <person name="Brambilla E."/>
            <person name="Klenk H.-P."/>
            <person name="Eisen J.A."/>
        </authorList>
    </citation>
    <scope>NUCLEOTIDE SEQUENCE [LARGE SCALE GENOMIC DNA]</scope>
    <source>
        <strain evidence="8">DSM 19664 / LMG 22246 / CIP 109416 / KR-200</strain>
    </source>
</reference>
<dbReference type="PANTHER" id="PTHR43104">
    <property type="entry name" value="L-2-HYDROXYGLUTARATE DEHYDROGENASE, MITOCHONDRIAL"/>
    <property type="match status" value="1"/>
</dbReference>
<dbReference type="Gene3D" id="3.50.50.60">
    <property type="entry name" value="FAD/NAD(P)-binding domain"/>
    <property type="match status" value="1"/>
</dbReference>